<protein>
    <submittedName>
        <fullName evidence="2">Uncharacterized protein</fullName>
    </submittedName>
</protein>
<dbReference type="PROSITE" id="PS51257">
    <property type="entry name" value="PROKAR_LIPOPROTEIN"/>
    <property type="match status" value="1"/>
</dbReference>
<accession>A0A1G9U1H8</accession>
<dbReference type="EMBL" id="FNHL01000002">
    <property type="protein sequence ID" value="SDM53900.1"/>
    <property type="molecule type" value="Genomic_DNA"/>
</dbReference>
<evidence type="ECO:0000313" key="3">
    <source>
        <dbReference type="Proteomes" id="UP000199451"/>
    </source>
</evidence>
<dbReference type="AlphaFoldDB" id="A0A1G9U1H8"/>
<name>A0A1G9U1H8_9EURY</name>
<gene>
    <name evidence="2" type="ORF">SAMN04487949_2003</name>
</gene>
<reference evidence="3" key="1">
    <citation type="submission" date="2016-10" db="EMBL/GenBank/DDBJ databases">
        <authorList>
            <person name="Varghese N."/>
            <person name="Submissions S."/>
        </authorList>
    </citation>
    <scope>NUCLEOTIDE SEQUENCE [LARGE SCALE GENOMIC DNA]</scope>
    <source>
        <strain evidence="3">CGMCC 1.10119</strain>
    </source>
</reference>
<evidence type="ECO:0000256" key="1">
    <source>
        <dbReference type="SAM" id="MobiDB-lite"/>
    </source>
</evidence>
<keyword evidence="3" id="KW-1185">Reference proteome</keyword>
<dbReference type="OrthoDB" id="245260at2157"/>
<evidence type="ECO:0000313" key="2">
    <source>
        <dbReference type="EMBL" id="SDM53900.1"/>
    </source>
</evidence>
<proteinExistence type="predicted"/>
<dbReference type="RefSeq" id="WP_089697261.1">
    <property type="nucleotide sequence ID" value="NZ_FNHL01000002.1"/>
</dbReference>
<feature type="region of interest" description="Disordered" evidence="1">
    <location>
        <begin position="25"/>
        <end position="67"/>
    </location>
</feature>
<dbReference type="Proteomes" id="UP000199451">
    <property type="component" value="Unassembled WGS sequence"/>
</dbReference>
<dbReference type="STRING" id="660521.SAMN04487949_2003"/>
<sequence>MRFALHLVLVVLVLSAGCVADAPGASTTAAPSSPTATPSTAQSGVTSTPVSPTTQSTTAPTPEPTTATLRSGVSCGDYLTVSFWYLGYDEFWSPSTVRVGYFVPENTSVLFVTYVDGDVAGSTYLNNSDAGGYQSDGATLRLGRSFDGTHTVQVVAYRDTNNSEAFERGIDDPCLFNGSLVQAGPEFVDFPEA</sequence>
<organism evidence="2 3">
    <name type="scientific">Halogranum gelatinilyticum</name>
    <dbReference type="NCBI Taxonomy" id="660521"/>
    <lineage>
        <taxon>Archaea</taxon>
        <taxon>Methanobacteriati</taxon>
        <taxon>Methanobacteriota</taxon>
        <taxon>Stenosarchaea group</taxon>
        <taxon>Halobacteria</taxon>
        <taxon>Halobacteriales</taxon>
        <taxon>Haloferacaceae</taxon>
    </lineage>
</organism>